<dbReference type="RefSeq" id="WP_189676408.1">
    <property type="nucleotide sequence ID" value="NZ_BNAQ01000003.1"/>
</dbReference>
<sequence>MIRPALSIVIPCYNEAACLDVLHARVSAAAHAAVGTDYEIVLINDGSRDESWPVMQRLAAADPRLVVINLSRNHGHQLALTAGLDLCSGAQILIIDADLQDPPELLSDMRAAMAAQQADVVYAVRRTREGETAFKKLTAAIFYRLLDRVTDTAIPLDTGDFRLMSRRALDAFLAMPEQARFIRGMVAWVGFRQVPFPYDRAERHAGETHYPLAKMIRLALDAVTGFSTAPLRFASHLGLALTAASLLLFLYIAIGFFSGSAVAGWTSTMLVVVLLGAFQMFVLGMIGEYLGRLYVESKRRPLYLVADVVGPIQGHATLGYRAEVEPLPVRPEPVEGHAAPQATAPAASSASTSAARTEI</sequence>
<feature type="region of interest" description="Disordered" evidence="7">
    <location>
        <begin position="331"/>
        <end position="359"/>
    </location>
</feature>
<evidence type="ECO:0000256" key="2">
    <source>
        <dbReference type="ARBA" id="ARBA00022676"/>
    </source>
</evidence>
<evidence type="ECO:0000313" key="11">
    <source>
        <dbReference type="Proteomes" id="UP000652430"/>
    </source>
</evidence>
<proteinExistence type="predicted"/>
<keyword evidence="5 8" id="KW-1133">Transmembrane helix</keyword>
<evidence type="ECO:0000256" key="3">
    <source>
        <dbReference type="ARBA" id="ARBA00022679"/>
    </source>
</evidence>
<dbReference type="InterPro" id="IPR001173">
    <property type="entry name" value="Glyco_trans_2-like"/>
</dbReference>
<dbReference type="SUPFAM" id="SSF53448">
    <property type="entry name" value="Nucleotide-diphospho-sugar transferases"/>
    <property type="match status" value="1"/>
</dbReference>
<feature type="transmembrane region" description="Helical" evidence="8">
    <location>
        <begin position="237"/>
        <end position="257"/>
    </location>
</feature>
<dbReference type="Proteomes" id="UP000652430">
    <property type="component" value="Unassembled WGS sequence"/>
</dbReference>
<evidence type="ECO:0000259" key="9">
    <source>
        <dbReference type="Pfam" id="PF00535"/>
    </source>
</evidence>
<dbReference type="InterPro" id="IPR050256">
    <property type="entry name" value="Glycosyltransferase_2"/>
</dbReference>
<keyword evidence="4 8" id="KW-0812">Transmembrane</keyword>
<keyword evidence="3 10" id="KW-0808">Transferase</keyword>
<comment type="caution">
    <text evidence="10">The sequence shown here is derived from an EMBL/GenBank/DDBJ whole genome shotgun (WGS) entry which is preliminary data.</text>
</comment>
<dbReference type="Gene3D" id="3.90.550.10">
    <property type="entry name" value="Spore Coat Polysaccharide Biosynthesis Protein SpsA, Chain A"/>
    <property type="match status" value="1"/>
</dbReference>
<dbReference type="CDD" id="cd04187">
    <property type="entry name" value="DPM1_like_bac"/>
    <property type="match status" value="1"/>
</dbReference>
<evidence type="ECO:0000256" key="8">
    <source>
        <dbReference type="SAM" id="Phobius"/>
    </source>
</evidence>
<gene>
    <name evidence="10" type="ORF">GCM10008023_23350</name>
</gene>
<protein>
    <submittedName>
        <fullName evidence="10">Glucosyl transferase</fullName>
    </submittedName>
</protein>
<evidence type="ECO:0000256" key="5">
    <source>
        <dbReference type="ARBA" id="ARBA00022989"/>
    </source>
</evidence>
<name>A0ABQ3LJF3_9SPHN</name>
<reference evidence="11" key="1">
    <citation type="journal article" date="2019" name="Int. J. Syst. Evol. Microbiol.">
        <title>The Global Catalogue of Microorganisms (GCM) 10K type strain sequencing project: providing services to taxonomists for standard genome sequencing and annotation.</title>
        <authorList>
            <consortium name="The Broad Institute Genomics Platform"/>
            <consortium name="The Broad Institute Genome Sequencing Center for Infectious Disease"/>
            <person name="Wu L."/>
            <person name="Ma J."/>
        </authorList>
    </citation>
    <scope>NUCLEOTIDE SEQUENCE [LARGE SCALE GENOMIC DNA]</scope>
    <source>
        <strain evidence="11">CGMCC 1.8957</strain>
    </source>
</reference>
<accession>A0ABQ3LJF3</accession>
<comment type="subcellular location">
    <subcellularLocation>
        <location evidence="1">Membrane</location>
        <topology evidence="1">Multi-pass membrane protein</topology>
    </subcellularLocation>
</comment>
<dbReference type="PANTHER" id="PTHR48090:SF1">
    <property type="entry name" value="PROPHAGE BACTOPRENOL GLUCOSYL TRANSFERASE HOMOLOG"/>
    <property type="match status" value="1"/>
</dbReference>
<dbReference type="Pfam" id="PF00535">
    <property type="entry name" value="Glycos_transf_2"/>
    <property type="match status" value="1"/>
</dbReference>
<evidence type="ECO:0000256" key="1">
    <source>
        <dbReference type="ARBA" id="ARBA00004141"/>
    </source>
</evidence>
<evidence type="ECO:0000313" key="10">
    <source>
        <dbReference type="EMBL" id="GHH18046.1"/>
    </source>
</evidence>
<feature type="transmembrane region" description="Helical" evidence="8">
    <location>
        <begin position="269"/>
        <end position="290"/>
    </location>
</feature>
<feature type="domain" description="Glycosyltransferase 2-like" evidence="9">
    <location>
        <begin position="7"/>
        <end position="170"/>
    </location>
</feature>
<keyword evidence="6 8" id="KW-0472">Membrane</keyword>
<dbReference type="EMBL" id="BNAQ01000003">
    <property type="protein sequence ID" value="GHH18046.1"/>
    <property type="molecule type" value="Genomic_DNA"/>
</dbReference>
<dbReference type="PANTHER" id="PTHR48090">
    <property type="entry name" value="UNDECAPRENYL-PHOSPHATE 4-DEOXY-4-FORMAMIDO-L-ARABINOSE TRANSFERASE-RELATED"/>
    <property type="match status" value="1"/>
</dbReference>
<evidence type="ECO:0000256" key="6">
    <source>
        <dbReference type="ARBA" id="ARBA00023136"/>
    </source>
</evidence>
<keyword evidence="2" id="KW-0328">Glycosyltransferase</keyword>
<dbReference type="GO" id="GO:0016740">
    <property type="term" value="F:transferase activity"/>
    <property type="evidence" value="ECO:0007669"/>
    <property type="project" value="UniProtKB-KW"/>
</dbReference>
<evidence type="ECO:0000256" key="4">
    <source>
        <dbReference type="ARBA" id="ARBA00022692"/>
    </source>
</evidence>
<organism evidence="10 11">
    <name type="scientific">Sphingomonas glacialis</name>
    <dbReference type="NCBI Taxonomy" id="658225"/>
    <lineage>
        <taxon>Bacteria</taxon>
        <taxon>Pseudomonadati</taxon>
        <taxon>Pseudomonadota</taxon>
        <taxon>Alphaproteobacteria</taxon>
        <taxon>Sphingomonadales</taxon>
        <taxon>Sphingomonadaceae</taxon>
        <taxon>Sphingomonas</taxon>
    </lineage>
</organism>
<keyword evidence="11" id="KW-1185">Reference proteome</keyword>
<dbReference type="InterPro" id="IPR029044">
    <property type="entry name" value="Nucleotide-diphossugar_trans"/>
</dbReference>
<evidence type="ECO:0000256" key="7">
    <source>
        <dbReference type="SAM" id="MobiDB-lite"/>
    </source>
</evidence>
<feature type="compositionally biased region" description="Low complexity" evidence="7">
    <location>
        <begin position="338"/>
        <end position="359"/>
    </location>
</feature>